<accession>A0A167V5B9</accession>
<protein>
    <submittedName>
        <fullName evidence="2">Uncharacterized protein</fullName>
    </submittedName>
</protein>
<keyword evidence="3" id="KW-1185">Reference proteome</keyword>
<dbReference type="RefSeq" id="XP_018703991.1">
    <property type="nucleotide sequence ID" value="XM_018848855.1"/>
</dbReference>
<dbReference type="InterPro" id="IPR029058">
    <property type="entry name" value="AB_hydrolase_fold"/>
</dbReference>
<dbReference type="OrthoDB" id="9978720at2759"/>
<comment type="caution">
    <text evidence="2">The sequence shown here is derived from an EMBL/GenBank/DDBJ whole genome shotgun (WGS) entry which is preliminary data.</text>
</comment>
<evidence type="ECO:0000313" key="3">
    <source>
        <dbReference type="Proteomes" id="UP000076744"/>
    </source>
</evidence>
<name>A0A167V5B9_CORFA</name>
<reference evidence="2 3" key="1">
    <citation type="journal article" date="2016" name="Genome Biol. Evol.">
        <title>Divergent and convergent evolution of fungal pathogenicity.</title>
        <authorList>
            <person name="Shang Y."/>
            <person name="Xiao G."/>
            <person name="Zheng P."/>
            <person name="Cen K."/>
            <person name="Zhan S."/>
            <person name="Wang C."/>
        </authorList>
    </citation>
    <scope>NUCLEOTIDE SEQUENCE [LARGE SCALE GENOMIC DNA]</scope>
    <source>
        <strain evidence="2 3">ARSEF 2679</strain>
    </source>
</reference>
<dbReference type="STRING" id="1081104.A0A167V5B9"/>
<gene>
    <name evidence="2" type="ORF">ISF_05250</name>
</gene>
<dbReference type="EMBL" id="AZHB01000012">
    <property type="protein sequence ID" value="OAA62241.1"/>
    <property type="molecule type" value="Genomic_DNA"/>
</dbReference>
<dbReference type="SUPFAM" id="SSF53474">
    <property type="entry name" value="alpha/beta-Hydrolases"/>
    <property type="match status" value="1"/>
</dbReference>
<dbReference type="GeneID" id="30021542"/>
<proteinExistence type="predicted"/>
<organism evidence="2 3">
    <name type="scientific">Cordyceps fumosorosea (strain ARSEF 2679)</name>
    <name type="common">Isaria fumosorosea</name>
    <dbReference type="NCBI Taxonomy" id="1081104"/>
    <lineage>
        <taxon>Eukaryota</taxon>
        <taxon>Fungi</taxon>
        <taxon>Dikarya</taxon>
        <taxon>Ascomycota</taxon>
        <taxon>Pezizomycotina</taxon>
        <taxon>Sordariomycetes</taxon>
        <taxon>Hypocreomycetidae</taxon>
        <taxon>Hypocreales</taxon>
        <taxon>Cordycipitaceae</taxon>
        <taxon>Cordyceps</taxon>
    </lineage>
</organism>
<feature type="region of interest" description="Disordered" evidence="1">
    <location>
        <begin position="299"/>
        <end position="322"/>
    </location>
</feature>
<sequence length="322" mass="35514">MRGDGIFERYCAGLTPLFFTPEERQTLAQNALKKLLQVTGKAVLIGEGTGATASWLAVDVMPDLVVGVVAVEPPGPPFCETTVLRNGTRKYDSFTTFNSDRLKYGLSNIPLTFDPPARPDISVEREPNIHPLDLALFVHISSGKRMILQYSPDKIPDGFYLEEQMTHGEGAMHVRKLTNLSKMRHVIFTGEASHHSEYDISTMHFMRQAGLSVDCGFLEKYKTSTASSWRQFSSVCPLQGDLYPPSGFYRAPRSMPEFQSIGRTAEAAANEMWDATTGAAHEGSAGGLLTDAQFCLSEPGEDDLHTGGPSKRFYHKKSRGED</sequence>
<evidence type="ECO:0000313" key="2">
    <source>
        <dbReference type="EMBL" id="OAA62241.1"/>
    </source>
</evidence>
<dbReference type="Proteomes" id="UP000076744">
    <property type="component" value="Unassembled WGS sequence"/>
</dbReference>
<dbReference type="Gene3D" id="3.40.50.1820">
    <property type="entry name" value="alpha/beta hydrolase"/>
    <property type="match status" value="1"/>
</dbReference>
<feature type="compositionally biased region" description="Basic residues" evidence="1">
    <location>
        <begin position="312"/>
        <end position="322"/>
    </location>
</feature>
<evidence type="ECO:0000256" key="1">
    <source>
        <dbReference type="SAM" id="MobiDB-lite"/>
    </source>
</evidence>
<dbReference type="AlphaFoldDB" id="A0A167V5B9"/>